<evidence type="ECO:0000256" key="4">
    <source>
        <dbReference type="ARBA" id="ARBA00022692"/>
    </source>
</evidence>
<keyword evidence="3 9" id="KW-0808">Transferase</keyword>
<feature type="transmembrane region" description="Helical" evidence="8">
    <location>
        <begin position="51"/>
        <end position="74"/>
    </location>
</feature>
<evidence type="ECO:0000256" key="1">
    <source>
        <dbReference type="ARBA" id="ARBA00004308"/>
    </source>
</evidence>
<dbReference type="AlphaFoldDB" id="A0A2G9GUX1"/>
<evidence type="ECO:0000313" key="10">
    <source>
        <dbReference type="Proteomes" id="UP000231279"/>
    </source>
</evidence>
<feature type="transmembrane region" description="Helical" evidence="8">
    <location>
        <begin position="120"/>
        <end position="139"/>
    </location>
</feature>
<dbReference type="OrthoDB" id="72851at2759"/>
<dbReference type="Pfam" id="PF03552">
    <property type="entry name" value="Cellulose_synt"/>
    <property type="match status" value="1"/>
</dbReference>
<dbReference type="InterPro" id="IPR005150">
    <property type="entry name" value="Cellulose_synth"/>
</dbReference>
<dbReference type="GO" id="GO:0016020">
    <property type="term" value="C:membrane"/>
    <property type="evidence" value="ECO:0007669"/>
    <property type="project" value="InterPro"/>
</dbReference>
<comment type="caution">
    <text evidence="9">The sequence shown here is derived from an EMBL/GenBank/DDBJ whole genome shotgun (WGS) entry which is preliminary data.</text>
</comment>
<keyword evidence="2 9" id="KW-0328">Glycosyltransferase</keyword>
<dbReference type="STRING" id="429701.A0A2G9GUX1"/>
<sequence length="141" mass="15899">MWLIRGLSSDLFGTLEYINNHLGTSSRGFDVTNKTNDNELRKRYDEGMFEFGVASPMFVPLSTAAIMNLAAFLWGIFQVLMGKYDLFGQVFIAGFGVVNSWPIYEAMVLRSDKGKMPTKITLIAGFLAWIMFVLSSFVVRM</sequence>
<dbReference type="EC" id="2.4.1.12" evidence="9"/>
<organism evidence="9 10">
    <name type="scientific">Handroanthus impetiginosus</name>
    <dbReference type="NCBI Taxonomy" id="429701"/>
    <lineage>
        <taxon>Eukaryota</taxon>
        <taxon>Viridiplantae</taxon>
        <taxon>Streptophyta</taxon>
        <taxon>Embryophyta</taxon>
        <taxon>Tracheophyta</taxon>
        <taxon>Spermatophyta</taxon>
        <taxon>Magnoliopsida</taxon>
        <taxon>eudicotyledons</taxon>
        <taxon>Gunneridae</taxon>
        <taxon>Pentapetalae</taxon>
        <taxon>asterids</taxon>
        <taxon>lamiids</taxon>
        <taxon>Lamiales</taxon>
        <taxon>Bignoniaceae</taxon>
        <taxon>Crescentiina</taxon>
        <taxon>Tabebuia alliance</taxon>
        <taxon>Handroanthus</taxon>
    </lineage>
</organism>
<keyword evidence="6 8" id="KW-0472">Membrane</keyword>
<evidence type="ECO:0000256" key="2">
    <source>
        <dbReference type="ARBA" id="ARBA00022676"/>
    </source>
</evidence>
<dbReference type="PANTHER" id="PTHR13301">
    <property type="entry name" value="X-BOX TRANSCRIPTION FACTOR-RELATED"/>
    <property type="match status" value="1"/>
</dbReference>
<dbReference type="GO" id="GO:0030244">
    <property type="term" value="P:cellulose biosynthetic process"/>
    <property type="evidence" value="ECO:0007669"/>
    <property type="project" value="InterPro"/>
</dbReference>
<keyword evidence="4 8" id="KW-0812">Transmembrane</keyword>
<protein>
    <submittedName>
        <fullName evidence="9">Cellulose synthase (UDP-forming)</fullName>
        <ecNumber evidence="9">2.4.1.12</ecNumber>
    </submittedName>
</protein>
<accession>A0A2G9GUX1</accession>
<evidence type="ECO:0000256" key="7">
    <source>
        <dbReference type="ARBA" id="ARBA00023316"/>
    </source>
</evidence>
<keyword evidence="7" id="KW-0961">Cell wall biogenesis/degradation</keyword>
<evidence type="ECO:0000256" key="8">
    <source>
        <dbReference type="SAM" id="Phobius"/>
    </source>
</evidence>
<comment type="subcellular location">
    <subcellularLocation>
        <location evidence="1">Endomembrane system</location>
    </subcellularLocation>
</comment>
<evidence type="ECO:0000256" key="6">
    <source>
        <dbReference type="ARBA" id="ARBA00023136"/>
    </source>
</evidence>
<dbReference type="Proteomes" id="UP000231279">
    <property type="component" value="Unassembled WGS sequence"/>
</dbReference>
<proteinExistence type="predicted"/>
<feature type="transmembrane region" description="Helical" evidence="8">
    <location>
        <begin position="86"/>
        <end position="108"/>
    </location>
</feature>
<dbReference type="EMBL" id="NKXS01003641">
    <property type="protein sequence ID" value="PIN09005.1"/>
    <property type="molecule type" value="Genomic_DNA"/>
</dbReference>
<evidence type="ECO:0000313" key="9">
    <source>
        <dbReference type="EMBL" id="PIN09005.1"/>
    </source>
</evidence>
<dbReference type="GO" id="GO:0071555">
    <property type="term" value="P:cell wall organization"/>
    <property type="evidence" value="ECO:0007669"/>
    <property type="project" value="UniProtKB-KW"/>
</dbReference>
<dbReference type="GO" id="GO:0012505">
    <property type="term" value="C:endomembrane system"/>
    <property type="evidence" value="ECO:0007669"/>
    <property type="project" value="UniProtKB-SubCell"/>
</dbReference>
<evidence type="ECO:0000256" key="5">
    <source>
        <dbReference type="ARBA" id="ARBA00022989"/>
    </source>
</evidence>
<keyword evidence="10" id="KW-1185">Reference proteome</keyword>
<name>A0A2G9GUX1_9LAMI</name>
<evidence type="ECO:0000256" key="3">
    <source>
        <dbReference type="ARBA" id="ARBA00022679"/>
    </source>
</evidence>
<keyword evidence="5 8" id="KW-1133">Transmembrane helix</keyword>
<dbReference type="GO" id="GO:0016760">
    <property type="term" value="F:cellulose synthase (UDP-forming) activity"/>
    <property type="evidence" value="ECO:0007669"/>
    <property type="project" value="UniProtKB-EC"/>
</dbReference>
<gene>
    <name evidence="9" type="ORF">CDL12_18413</name>
</gene>
<reference evidence="10" key="1">
    <citation type="journal article" date="2018" name="Gigascience">
        <title>Genome assembly of the Pink Ipe (Handroanthus impetiginosus, Bignoniaceae), a highly valued, ecologically keystone Neotropical timber forest tree.</title>
        <authorList>
            <person name="Silva-Junior O.B."/>
            <person name="Grattapaglia D."/>
            <person name="Novaes E."/>
            <person name="Collevatti R.G."/>
        </authorList>
    </citation>
    <scope>NUCLEOTIDE SEQUENCE [LARGE SCALE GENOMIC DNA]</scope>
    <source>
        <strain evidence="10">cv. UFG-1</strain>
    </source>
</reference>